<feature type="compositionally biased region" description="Basic residues" evidence="1">
    <location>
        <begin position="387"/>
        <end position="401"/>
    </location>
</feature>
<evidence type="ECO:0000313" key="2">
    <source>
        <dbReference type="EMBL" id="CAG6671582.1"/>
    </source>
</evidence>
<organism evidence="2">
    <name type="scientific">Cacopsylla melanoneura</name>
    <dbReference type="NCBI Taxonomy" id="428564"/>
    <lineage>
        <taxon>Eukaryota</taxon>
        <taxon>Metazoa</taxon>
        <taxon>Ecdysozoa</taxon>
        <taxon>Arthropoda</taxon>
        <taxon>Hexapoda</taxon>
        <taxon>Insecta</taxon>
        <taxon>Pterygota</taxon>
        <taxon>Neoptera</taxon>
        <taxon>Paraneoptera</taxon>
        <taxon>Hemiptera</taxon>
        <taxon>Sternorrhyncha</taxon>
        <taxon>Psylloidea</taxon>
        <taxon>Psyllidae</taxon>
        <taxon>Psyllinae</taxon>
        <taxon>Cacopsylla</taxon>
    </lineage>
</organism>
<accession>A0A8D8WT47</accession>
<name>A0A8D8WT47_9HEMI</name>
<evidence type="ECO:0000256" key="1">
    <source>
        <dbReference type="SAM" id="MobiDB-lite"/>
    </source>
</evidence>
<dbReference type="EMBL" id="HBUF01047057">
    <property type="protein sequence ID" value="CAG6620112.1"/>
    <property type="molecule type" value="Transcribed_RNA"/>
</dbReference>
<dbReference type="EMBL" id="HBUF01370714">
    <property type="protein sequence ID" value="CAG6726001.1"/>
    <property type="molecule type" value="Transcribed_RNA"/>
</dbReference>
<feature type="region of interest" description="Disordered" evidence="1">
    <location>
        <begin position="374"/>
        <end position="401"/>
    </location>
</feature>
<reference evidence="2" key="1">
    <citation type="submission" date="2021-05" db="EMBL/GenBank/DDBJ databases">
        <authorList>
            <person name="Alioto T."/>
            <person name="Alioto T."/>
            <person name="Gomez Garrido J."/>
        </authorList>
    </citation>
    <scope>NUCLEOTIDE SEQUENCE</scope>
</reference>
<dbReference type="EMBL" id="HBUF01226336">
    <property type="protein sequence ID" value="CAG6671580.1"/>
    <property type="molecule type" value="Transcribed_RNA"/>
</dbReference>
<protein>
    <submittedName>
        <fullName evidence="2">Uncharacterized protein</fullName>
    </submittedName>
</protein>
<dbReference type="EMBL" id="HBUF01563064">
    <property type="protein sequence ID" value="CAG6763276.1"/>
    <property type="molecule type" value="Transcribed_RNA"/>
</dbReference>
<feature type="region of interest" description="Disordered" evidence="1">
    <location>
        <begin position="151"/>
        <end position="171"/>
    </location>
</feature>
<dbReference type="EMBL" id="HBUF01563065">
    <property type="protein sequence ID" value="CAG6763278.1"/>
    <property type="molecule type" value="Transcribed_RNA"/>
</dbReference>
<sequence>MNLETYLSMKESMLSNVPYEVMPGQLEEECHASKQVELSVRDYKRDRHQVAPEVQTINYKPRVDPRNEILDLKETYNTLDPPVEYKGGSLVSEIRHESDHIVPQQLCEQHTPQYYDIPKSTEVASDHERFLHEMVHGAAEFSAQRIESKNETEELNDQMDNKRDTDSANSSYEIKQSHHLTSFADFTHSFETVPESRDDLDQLLTRLMNKSYDEINVKLEADILTVEVNETSDIVDVDDVIVDVREEHSMTSEEMTLIDLCQSRKFNHAARSRSVDDSVLCASTKQRKLAKASSCLQLWLGNREKTHMPSVKKVDLLVSHFTMPSLNKHTTDKPTVSVSSGQVRSQTFTQSLNTILGCKQTKSVSFAMDIENIDSPKRASTTETGKKSKSGNKKSKSCCID</sequence>
<dbReference type="AlphaFoldDB" id="A0A8D8WT47"/>
<proteinExistence type="predicted"/>
<dbReference type="EMBL" id="HBUF01563066">
    <property type="protein sequence ID" value="CAG6763280.1"/>
    <property type="molecule type" value="Transcribed_RNA"/>
</dbReference>
<dbReference type="EMBL" id="HBUF01226337">
    <property type="protein sequence ID" value="CAG6671582.1"/>
    <property type="molecule type" value="Transcribed_RNA"/>
</dbReference>